<dbReference type="InterPro" id="IPR011009">
    <property type="entry name" value="Kinase-like_dom_sf"/>
</dbReference>
<comment type="caution">
    <text evidence="2">The sequence shown here is derived from an EMBL/GenBank/DDBJ whole genome shotgun (WGS) entry which is preliminary data.</text>
</comment>
<dbReference type="PANTHER" id="PTHR11012:SF30">
    <property type="entry name" value="PROTEIN KINASE-LIKE DOMAIN-CONTAINING"/>
    <property type="match status" value="1"/>
</dbReference>
<name>A0A9P7HX64_9HYPO</name>
<organism evidence="2 3">
    <name type="scientific">Fusarium xylarioides</name>
    <dbReference type="NCBI Taxonomy" id="221167"/>
    <lineage>
        <taxon>Eukaryota</taxon>
        <taxon>Fungi</taxon>
        <taxon>Dikarya</taxon>
        <taxon>Ascomycota</taxon>
        <taxon>Pezizomycotina</taxon>
        <taxon>Sordariomycetes</taxon>
        <taxon>Hypocreomycetidae</taxon>
        <taxon>Hypocreales</taxon>
        <taxon>Nectriaceae</taxon>
        <taxon>Fusarium</taxon>
        <taxon>Fusarium fujikuroi species complex</taxon>
    </lineage>
</organism>
<gene>
    <name evidence="2" type="ORF">H9Q72_003824</name>
</gene>
<dbReference type="EMBL" id="JADFTT010000094">
    <property type="protein sequence ID" value="KAG5768752.1"/>
    <property type="molecule type" value="Genomic_DNA"/>
</dbReference>
<dbReference type="Pfam" id="PF01636">
    <property type="entry name" value="APH"/>
    <property type="match status" value="1"/>
</dbReference>
<dbReference type="PANTHER" id="PTHR11012">
    <property type="entry name" value="PROTEIN KINASE-LIKE DOMAIN-CONTAINING"/>
    <property type="match status" value="1"/>
</dbReference>
<dbReference type="InterPro" id="IPR002575">
    <property type="entry name" value="Aminoglycoside_PTrfase"/>
</dbReference>
<dbReference type="OrthoDB" id="191037at2759"/>
<dbReference type="InterPro" id="IPR015897">
    <property type="entry name" value="CHK_kinase-like"/>
</dbReference>
<dbReference type="SMART" id="SM00587">
    <property type="entry name" value="CHK"/>
    <property type="match status" value="1"/>
</dbReference>
<reference evidence="2" key="1">
    <citation type="journal article" date="2020" name="bioRxiv">
        <title>Historical genomics reveals the evolutionary mechanisms behind multiple outbreaks of the host-specific coffee wilt pathogen Fusarium xylarioides.</title>
        <authorList>
            <person name="Peck D."/>
            <person name="Nowell R.W."/>
            <person name="Flood J."/>
            <person name="Ryan M.J."/>
            <person name="Barraclough T.G."/>
        </authorList>
    </citation>
    <scope>NUCLEOTIDE SEQUENCE</scope>
    <source>
        <strain evidence="2">IMI 127659i</strain>
    </source>
</reference>
<sequence>MATNAGKVNGIIRSNEALPLTVDELTKQWFTKILNKPVEDVEVIETIHGTASKISIKLTFGNGIGDSASFCVKGGFNPDIRNSLPFLYAIYRLEAEFYYYLAPKLKIPLPPVSYAGTDTVNGQGIVVMADLKAKGYTFGNPLEPWTVDRARMSVEQLGTLHASTWGDTSEAISIKDAILGLLAPDEWDKRFAPDARPPVPKFMEDRERMTATFKALWASESKMKCIVHGDAHIGNTFLSPAGEPGFLDWQVTQSASAMHDVAYFIGGALSIEDRRSHEKDLLQSYLGALTQAGGPELEIEDIWEEYRRQTFHGFAWTLAGPLMQSHEIVDAMVERHCAAIIDHKSIELLEGQEV</sequence>
<proteinExistence type="predicted"/>
<dbReference type="Proteomes" id="UP000750502">
    <property type="component" value="Unassembled WGS sequence"/>
</dbReference>
<accession>A0A9P7HX64</accession>
<protein>
    <recommendedName>
        <fullName evidence="1">CHK kinase-like domain-containing protein</fullName>
    </recommendedName>
</protein>
<dbReference type="AlphaFoldDB" id="A0A9P7HX64"/>
<evidence type="ECO:0000313" key="3">
    <source>
        <dbReference type="Proteomes" id="UP000750502"/>
    </source>
</evidence>
<evidence type="ECO:0000313" key="2">
    <source>
        <dbReference type="EMBL" id="KAG5768752.1"/>
    </source>
</evidence>
<feature type="domain" description="CHK kinase-like" evidence="1">
    <location>
        <begin position="126"/>
        <end position="295"/>
    </location>
</feature>
<evidence type="ECO:0000259" key="1">
    <source>
        <dbReference type="SMART" id="SM00587"/>
    </source>
</evidence>
<dbReference type="Gene3D" id="3.90.1200.10">
    <property type="match status" value="1"/>
</dbReference>
<dbReference type="SUPFAM" id="SSF56112">
    <property type="entry name" value="Protein kinase-like (PK-like)"/>
    <property type="match status" value="1"/>
</dbReference>
<keyword evidence="3" id="KW-1185">Reference proteome</keyword>
<reference evidence="2" key="2">
    <citation type="submission" date="2020-10" db="EMBL/GenBank/DDBJ databases">
        <authorList>
            <person name="Peck L.D."/>
            <person name="Nowell R.W."/>
            <person name="Flood J."/>
            <person name="Ryan M.J."/>
            <person name="Barraclough T.G."/>
        </authorList>
    </citation>
    <scope>NUCLEOTIDE SEQUENCE</scope>
    <source>
        <strain evidence="2">IMI 127659i</strain>
    </source>
</reference>